<gene>
    <name evidence="2" type="ORF">DNTS_015606</name>
</gene>
<accession>A0A553QSB0</accession>
<organism evidence="2 3">
    <name type="scientific">Danionella cerebrum</name>
    <dbReference type="NCBI Taxonomy" id="2873325"/>
    <lineage>
        <taxon>Eukaryota</taxon>
        <taxon>Metazoa</taxon>
        <taxon>Chordata</taxon>
        <taxon>Craniata</taxon>
        <taxon>Vertebrata</taxon>
        <taxon>Euteleostomi</taxon>
        <taxon>Actinopterygii</taxon>
        <taxon>Neopterygii</taxon>
        <taxon>Teleostei</taxon>
        <taxon>Ostariophysi</taxon>
        <taxon>Cypriniformes</taxon>
        <taxon>Danionidae</taxon>
        <taxon>Danioninae</taxon>
        <taxon>Danionella</taxon>
    </lineage>
</organism>
<sequence>MRLVTLSSPGKSYSTFIFIPASSLSGSWGSAGAYLQHTLGKRQGYTLDREADKRLLSLWRSGPILSSSRVTELLTTTLQRKLISATCIQDSTFTKAEARQKSTGDPRRQEPIMESRVV</sequence>
<reference evidence="2 3" key="1">
    <citation type="journal article" date="2019" name="Sci. Data">
        <title>Hybrid genome assembly and annotation of Danionella translucida.</title>
        <authorList>
            <person name="Kadobianskyi M."/>
            <person name="Schulze L."/>
            <person name="Schuelke M."/>
            <person name="Judkewitz B."/>
        </authorList>
    </citation>
    <scope>NUCLEOTIDE SEQUENCE [LARGE SCALE GENOMIC DNA]</scope>
    <source>
        <strain evidence="2 3">Bolton</strain>
    </source>
</reference>
<dbReference type="Proteomes" id="UP000316079">
    <property type="component" value="Unassembled WGS sequence"/>
</dbReference>
<comment type="caution">
    <text evidence="2">The sequence shown here is derived from an EMBL/GenBank/DDBJ whole genome shotgun (WGS) entry which is preliminary data.</text>
</comment>
<keyword evidence="3" id="KW-1185">Reference proteome</keyword>
<evidence type="ECO:0000313" key="2">
    <source>
        <dbReference type="EMBL" id="TRY92852.1"/>
    </source>
</evidence>
<dbReference type="EMBL" id="SRMA01025596">
    <property type="protein sequence ID" value="TRY92852.1"/>
    <property type="molecule type" value="Genomic_DNA"/>
</dbReference>
<proteinExistence type="predicted"/>
<protein>
    <submittedName>
        <fullName evidence="2">Uncharacterized protein</fullName>
    </submittedName>
</protein>
<name>A0A553QSB0_9TELE</name>
<dbReference type="AlphaFoldDB" id="A0A553QSB0"/>
<evidence type="ECO:0000256" key="1">
    <source>
        <dbReference type="SAM" id="MobiDB-lite"/>
    </source>
</evidence>
<feature type="region of interest" description="Disordered" evidence="1">
    <location>
        <begin position="95"/>
        <end position="118"/>
    </location>
</feature>
<evidence type="ECO:0000313" key="3">
    <source>
        <dbReference type="Proteomes" id="UP000316079"/>
    </source>
</evidence>
<feature type="compositionally biased region" description="Basic and acidic residues" evidence="1">
    <location>
        <begin position="96"/>
        <end position="118"/>
    </location>
</feature>